<keyword evidence="2" id="KW-0472">Membrane</keyword>
<proteinExistence type="predicted"/>
<feature type="compositionally biased region" description="Basic residues" evidence="1">
    <location>
        <begin position="136"/>
        <end position="148"/>
    </location>
</feature>
<dbReference type="Proteomes" id="UP000007148">
    <property type="component" value="Unassembled WGS sequence"/>
</dbReference>
<feature type="region of interest" description="Disordered" evidence="1">
    <location>
        <begin position="329"/>
        <end position="408"/>
    </location>
</feature>
<comment type="caution">
    <text evidence="3">The sequence shown here is derived from an EMBL/GenBank/DDBJ whole genome shotgun (WGS) entry which is preliminary data.</text>
</comment>
<evidence type="ECO:0000313" key="4">
    <source>
        <dbReference type="Proteomes" id="UP000007148"/>
    </source>
</evidence>
<keyword evidence="4" id="KW-1185">Reference proteome</keyword>
<keyword evidence="2" id="KW-1133">Transmembrane helix</keyword>
<sequence>MPPVTTTLELSASLPYRIPSSSTVVEPRATNASLAPATAFNSSQEPSPLSRIIAIGIGCIGALVVALGVAIVISAYVRKQRRQPVWDNFNAGAQKGVIGEPRSATTGNAKPAPRLKPLSFLQGREGPKEWVPGNGKSKRGNVPRSSKSRVSLRKSLLSALSRKSTMIHRSGTIKSSSVGHGNDVSVRDSPSMERLDPASVNDHHHAAMNLAASRRPTQATVESFEMTQRPLSIPVSTSLLNLPVPTQTQTRNASVISLNANGFRAPDIEPPRPVHGPNPISPSVPSPSVYSQSHEGDPGRASPTRIIGVSKRPSLAPIADSSTLLSTSLAVPRAGSPSRQPSHTTTPSSNVQWRTDIWSQPSSLTAPMTTTTVPLGQTRRPSAANAPSSFGRYSRMGSTASGDGSTELPYRAEDAQHHLDRTPAVSTARRPSNASISGFTAMRRPQLFTYWPLHNTDERAILRLYLPGSSPDCPGEHLPT</sequence>
<feature type="region of interest" description="Disordered" evidence="1">
    <location>
        <begin position="264"/>
        <end position="306"/>
    </location>
</feature>
<gene>
    <name evidence="3" type="ORF">PIIN_09233</name>
</gene>
<evidence type="ECO:0000313" key="3">
    <source>
        <dbReference type="EMBL" id="CCA75249.1"/>
    </source>
</evidence>
<feature type="transmembrane region" description="Helical" evidence="2">
    <location>
        <begin position="52"/>
        <end position="77"/>
    </location>
</feature>
<name>G4TVA6_SERID</name>
<evidence type="ECO:0000256" key="2">
    <source>
        <dbReference type="SAM" id="Phobius"/>
    </source>
</evidence>
<dbReference type="OrthoDB" id="3271226at2759"/>
<evidence type="ECO:0000256" key="1">
    <source>
        <dbReference type="SAM" id="MobiDB-lite"/>
    </source>
</evidence>
<feature type="region of interest" description="Disordered" evidence="1">
    <location>
        <begin position="98"/>
        <end position="148"/>
    </location>
</feature>
<dbReference type="InParanoid" id="G4TVA6"/>
<dbReference type="EMBL" id="CAFZ01000419">
    <property type="protein sequence ID" value="CCA75249.1"/>
    <property type="molecule type" value="Genomic_DNA"/>
</dbReference>
<accession>G4TVA6</accession>
<keyword evidence="2" id="KW-0812">Transmembrane</keyword>
<dbReference type="AlphaFoldDB" id="G4TVA6"/>
<dbReference type="HOGENOM" id="CLU_568715_0_0_1"/>
<protein>
    <submittedName>
        <fullName evidence="3">Uncharacterized protein</fullName>
    </submittedName>
</protein>
<reference evidence="3 4" key="1">
    <citation type="journal article" date="2011" name="PLoS Pathog.">
        <title>Endophytic Life Strategies Decoded by Genome and Transcriptome Analyses of the Mutualistic Root Symbiont Piriformospora indica.</title>
        <authorList>
            <person name="Zuccaro A."/>
            <person name="Lahrmann U."/>
            <person name="Guldener U."/>
            <person name="Langen G."/>
            <person name="Pfiffi S."/>
            <person name="Biedenkopf D."/>
            <person name="Wong P."/>
            <person name="Samans B."/>
            <person name="Grimm C."/>
            <person name="Basiewicz M."/>
            <person name="Murat C."/>
            <person name="Martin F."/>
            <person name="Kogel K.H."/>
        </authorList>
    </citation>
    <scope>NUCLEOTIDE SEQUENCE [LARGE SCALE GENOMIC DNA]</scope>
    <source>
        <strain evidence="3 4">DSM 11827</strain>
    </source>
</reference>
<feature type="compositionally biased region" description="Pro residues" evidence="1">
    <location>
        <begin position="273"/>
        <end position="285"/>
    </location>
</feature>
<organism evidence="3 4">
    <name type="scientific">Serendipita indica (strain DSM 11827)</name>
    <name type="common">Root endophyte fungus</name>
    <name type="synonym">Piriformospora indica</name>
    <dbReference type="NCBI Taxonomy" id="1109443"/>
    <lineage>
        <taxon>Eukaryota</taxon>
        <taxon>Fungi</taxon>
        <taxon>Dikarya</taxon>
        <taxon>Basidiomycota</taxon>
        <taxon>Agaricomycotina</taxon>
        <taxon>Agaricomycetes</taxon>
        <taxon>Sebacinales</taxon>
        <taxon>Serendipitaceae</taxon>
        <taxon>Serendipita</taxon>
    </lineage>
</organism>
<feature type="compositionally biased region" description="Polar residues" evidence="1">
    <location>
        <begin position="337"/>
        <end position="375"/>
    </location>
</feature>